<reference evidence="1 2" key="1">
    <citation type="journal article" date="2019" name="ACS Chem. Biol.">
        <title>Identification and Mobilization of a Cryptic Antibiotic Biosynthesis Gene Locus from a Human-Pathogenic Nocardia Isolate.</title>
        <authorList>
            <person name="Herisse M."/>
            <person name="Ishida K."/>
            <person name="Porter J.L."/>
            <person name="Howden B."/>
            <person name="Hertweck C."/>
            <person name="Stinear T.P."/>
            <person name="Pidot S.J."/>
        </authorList>
    </citation>
    <scope>NUCLEOTIDE SEQUENCE [LARGE SCALE GENOMIC DNA]</scope>
    <source>
        <strain evidence="1 2">AUSMDU00012715</strain>
    </source>
</reference>
<dbReference type="EMBL" id="CP046173">
    <property type="protein sequence ID" value="QIS21157.1"/>
    <property type="molecule type" value="Genomic_DNA"/>
</dbReference>
<sequence>MTPTMDYRILVASPLGKVVEPAFASLFPRATVAVAIGKEDVRRNILGNVRFDVVLTDLVWNRPELAVELSFDGLDVLGLMREADRVAPVILAAQGHSMEREHLEEARRHPEVAAVYRKSTGLDPLLAAIRSVAHGRREPPIATIGPRPLCESFEGRRGATAARLAGAIASGRAVDLTSLADAAGVGTHTASKVTNHYLGPIIRERAEHDPLQPMTLPAVARWCGLHMRYIVSWCRRHGNADVVYPYG</sequence>
<protein>
    <submittedName>
        <fullName evidence="1">Response regulator</fullName>
    </submittedName>
</protein>
<name>A0A6G9Z727_9NOCA</name>
<evidence type="ECO:0000313" key="2">
    <source>
        <dbReference type="Proteomes" id="UP000500953"/>
    </source>
</evidence>
<evidence type="ECO:0000313" key="1">
    <source>
        <dbReference type="EMBL" id="QIS21157.1"/>
    </source>
</evidence>
<proteinExistence type="predicted"/>
<dbReference type="RefSeq" id="WP_167488464.1">
    <property type="nucleotide sequence ID" value="NZ_CP046173.1"/>
</dbReference>
<dbReference type="Proteomes" id="UP000500953">
    <property type="component" value="Chromosome"/>
</dbReference>
<dbReference type="AlphaFoldDB" id="A0A6G9Z727"/>
<organism evidence="1 2">
    <name type="scientific">Nocardia terpenica</name>
    <dbReference type="NCBI Taxonomy" id="455432"/>
    <lineage>
        <taxon>Bacteria</taxon>
        <taxon>Bacillati</taxon>
        <taxon>Actinomycetota</taxon>
        <taxon>Actinomycetes</taxon>
        <taxon>Mycobacteriales</taxon>
        <taxon>Nocardiaceae</taxon>
        <taxon>Nocardia</taxon>
    </lineage>
</organism>
<gene>
    <name evidence="1" type="ORF">F6W96_25365</name>
</gene>
<accession>A0A6G9Z727</accession>